<dbReference type="Proteomes" id="UP001145050">
    <property type="component" value="Unassembled WGS sequence"/>
</dbReference>
<dbReference type="RefSeq" id="WP_272436843.1">
    <property type="nucleotide sequence ID" value="NZ_JAMQKB010000010.1"/>
</dbReference>
<protein>
    <submittedName>
        <fullName evidence="1">Uncharacterized protein</fullName>
    </submittedName>
</protein>
<dbReference type="AlphaFoldDB" id="A0A9X3WUW8"/>
<accession>A0A9X3WUW8</accession>
<name>A0A9X3WUW8_9BACI</name>
<organism evidence="1 2">
    <name type="scientific">Terrihalobacillus insolitus</name>
    <dbReference type="NCBI Taxonomy" id="2950438"/>
    <lineage>
        <taxon>Bacteria</taxon>
        <taxon>Bacillati</taxon>
        <taxon>Bacillota</taxon>
        <taxon>Bacilli</taxon>
        <taxon>Bacillales</taxon>
        <taxon>Bacillaceae</taxon>
        <taxon>Terrihalobacillus</taxon>
    </lineage>
</organism>
<keyword evidence="2" id="KW-1185">Reference proteome</keyword>
<evidence type="ECO:0000313" key="1">
    <source>
        <dbReference type="EMBL" id="MDC3425043.1"/>
    </source>
</evidence>
<comment type="caution">
    <text evidence="1">The sequence shown here is derived from an EMBL/GenBank/DDBJ whole genome shotgun (WGS) entry which is preliminary data.</text>
</comment>
<dbReference type="EMBL" id="JAMQKB010000010">
    <property type="protein sequence ID" value="MDC3425043.1"/>
    <property type="molecule type" value="Genomic_DNA"/>
</dbReference>
<reference evidence="1" key="1">
    <citation type="submission" date="2022-06" db="EMBL/GenBank/DDBJ databases">
        <title>Aquibacillus sp. a new bacterium isolated from soil saline samples.</title>
        <authorList>
            <person name="Galisteo C."/>
            <person name="De La Haba R."/>
            <person name="Sanchez-Porro C."/>
            <person name="Ventosa A."/>
        </authorList>
    </citation>
    <scope>NUCLEOTIDE SEQUENCE</scope>
    <source>
        <strain evidence="1">3ASR75-11</strain>
    </source>
</reference>
<gene>
    <name evidence="1" type="ORF">NC797_11055</name>
</gene>
<proteinExistence type="predicted"/>
<sequence length="147" mass="16705">MNVTSTLDMEEAVLRDFFEGKWDTFVDKESLHACGYLVDYQGQYQAFFALAPVVDGGYWLKSLYIKEGVPTTFPLTIIESSITLAKEKRASSLYVYSHQSALDRLLSILQFMPQEQPSFSKEIEAIGGNWWVMDIDNDLPTKDSTTI</sequence>
<evidence type="ECO:0000313" key="2">
    <source>
        <dbReference type="Proteomes" id="UP001145050"/>
    </source>
</evidence>